<feature type="transmembrane region" description="Helical" evidence="1">
    <location>
        <begin position="39"/>
        <end position="60"/>
    </location>
</feature>
<accession>X1P251</accession>
<feature type="transmembrane region" description="Helical" evidence="1">
    <location>
        <begin position="6"/>
        <end position="32"/>
    </location>
</feature>
<feature type="transmembrane region" description="Helical" evidence="1">
    <location>
        <begin position="66"/>
        <end position="89"/>
    </location>
</feature>
<organism evidence="2">
    <name type="scientific">marine sediment metagenome</name>
    <dbReference type="NCBI Taxonomy" id="412755"/>
    <lineage>
        <taxon>unclassified sequences</taxon>
        <taxon>metagenomes</taxon>
        <taxon>ecological metagenomes</taxon>
    </lineage>
</organism>
<proteinExistence type="predicted"/>
<dbReference type="EMBL" id="BARV01028309">
    <property type="protein sequence ID" value="GAI33120.1"/>
    <property type="molecule type" value="Genomic_DNA"/>
</dbReference>
<dbReference type="AlphaFoldDB" id="X1P251"/>
<comment type="caution">
    <text evidence="2">The sequence shown here is derived from an EMBL/GenBank/DDBJ whole genome shotgun (WGS) entry which is preliminary data.</text>
</comment>
<feature type="non-terminal residue" evidence="2">
    <location>
        <position position="119"/>
    </location>
</feature>
<evidence type="ECO:0000256" key="1">
    <source>
        <dbReference type="SAM" id="Phobius"/>
    </source>
</evidence>
<reference evidence="2" key="1">
    <citation type="journal article" date="2014" name="Front. Microbiol.">
        <title>High frequency of phylogenetically diverse reductive dehalogenase-homologous genes in deep subseafloor sedimentary metagenomes.</title>
        <authorList>
            <person name="Kawai M."/>
            <person name="Futagami T."/>
            <person name="Toyoda A."/>
            <person name="Takaki Y."/>
            <person name="Nishi S."/>
            <person name="Hori S."/>
            <person name="Arai W."/>
            <person name="Tsubouchi T."/>
            <person name="Morono Y."/>
            <person name="Uchiyama I."/>
            <person name="Ito T."/>
            <person name="Fujiyama A."/>
            <person name="Inagaki F."/>
            <person name="Takami H."/>
        </authorList>
    </citation>
    <scope>NUCLEOTIDE SEQUENCE</scope>
    <source>
        <strain evidence="2">Expedition CK06-06</strain>
    </source>
</reference>
<evidence type="ECO:0000313" key="2">
    <source>
        <dbReference type="EMBL" id="GAI33120.1"/>
    </source>
</evidence>
<gene>
    <name evidence="2" type="ORF">S06H3_45358</name>
</gene>
<keyword evidence="1" id="KW-0472">Membrane</keyword>
<protein>
    <submittedName>
        <fullName evidence="2">Uncharacterized protein</fullName>
    </submittedName>
</protein>
<name>X1P251_9ZZZZ</name>
<sequence length="119" mass="13392">MIQQIIFGFLITLLAILQIFSWIAIGSFFFGFLSIDDKLLRIGFSILVGSAITATLYSVFAVMRLVALGIFVCMFLSAIALIYYLFINFKKLKVAVRKCKILLKNNLKILMLALGVLIF</sequence>
<keyword evidence="1" id="KW-1133">Transmembrane helix</keyword>
<keyword evidence="1" id="KW-0812">Transmembrane</keyword>